<dbReference type="Proteomes" id="UP001374952">
    <property type="component" value="Unassembled WGS sequence"/>
</dbReference>
<organism evidence="1 2">
    <name type="scientific">Pseudoalteromonas undina</name>
    <dbReference type="NCBI Taxonomy" id="43660"/>
    <lineage>
        <taxon>Bacteria</taxon>
        <taxon>Pseudomonadati</taxon>
        <taxon>Pseudomonadota</taxon>
        <taxon>Gammaproteobacteria</taxon>
        <taxon>Alteromonadales</taxon>
        <taxon>Pseudoalteromonadaceae</taxon>
        <taxon>Pseudoalteromonas</taxon>
    </lineage>
</organism>
<proteinExistence type="predicted"/>
<keyword evidence="2" id="KW-1185">Reference proteome</keyword>
<gene>
    <name evidence="1" type="ORF">V6250_20700</name>
</gene>
<evidence type="ECO:0000313" key="1">
    <source>
        <dbReference type="EMBL" id="MEL0606558.1"/>
    </source>
</evidence>
<reference evidence="1" key="1">
    <citation type="submission" date="2024-02" db="EMBL/GenBank/DDBJ databases">
        <title>Bacteria isolated from the canopy kelp, Nereocystis luetkeana.</title>
        <authorList>
            <person name="Pfister C.A."/>
            <person name="Younker I.T."/>
            <person name="Light S.H."/>
        </authorList>
    </citation>
    <scope>NUCLEOTIDE SEQUENCE</scope>
    <source>
        <strain evidence="1">TN.2.01</strain>
    </source>
</reference>
<name>A0ACC6RBW2_9GAMM</name>
<sequence>MKLIPALVEYVSQRLYILDEPSSNLQIKDNLAIIKLLKTISAKGNGVLLVEHNPLYQAHPERVYS</sequence>
<protein>
    <submittedName>
        <fullName evidence="1">Uncharacterized protein</fullName>
    </submittedName>
</protein>
<dbReference type="EMBL" id="JBAKAX010000208">
    <property type="protein sequence ID" value="MEL0606558.1"/>
    <property type="molecule type" value="Genomic_DNA"/>
</dbReference>
<accession>A0ACC6RBW2</accession>
<evidence type="ECO:0000313" key="2">
    <source>
        <dbReference type="Proteomes" id="UP001374952"/>
    </source>
</evidence>
<feature type="non-terminal residue" evidence="1">
    <location>
        <position position="65"/>
    </location>
</feature>
<comment type="caution">
    <text evidence="1">The sequence shown here is derived from an EMBL/GenBank/DDBJ whole genome shotgun (WGS) entry which is preliminary data.</text>
</comment>